<dbReference type="GO" id="GO:0045211">
    <property type="term" value="C:postsynaptic membrane"/>
    <property type="evidence" value="ECO:0007669"/>
    <property type="project" value="UniProtKB-SubCell"/>
</dbReference>
<dbReference type="AlphaFoldDB" id="A0A1L2YXQ5"/>
<feature type="transmembrane region" description="Helical" evidence="20">
    <location>
        <begin position="709"/>
        <end position="732"/>
    </location>
</feature>
<keyword evidence="12" id="KW-0628">Postsynaptic cell membrane</keyword>
<dbReference type="InterPro" id="IPR015683">
    <property type="entry name" value="Ionotropic_Glu_rcpt"/>
</dbReference>
<evidence type="ECO:0000256" key="15">
    <source>
        <dbReference type="ARBA" id="ARBA00034100"/>
    </source>
</evidence>
<evidence type="ECO:0000259" key="22">
    <source>
        <dbReference type="SMART" id="SM00079"/>
    </source>
</evidence>
<keyword evidence="5 20" id="KW-0812">Transmembrane</keyword>
<dbReference type="InterPro" id="IPR001828">
    <property type="entry name" value="ANF_lig-bd_rcpt"/>
</dbReference>
<keyword evidence="19" id="KW-0175">Coiled coil</keyword>
<comment type="similarity">
    <text evidence="2">Belongs to the glutamate-gated ion channel (TC 1.A.10.1) family.</text>
</comment>
<dbReference type="OrthoDB" id="5984008at2759"/>
<dbReference type="PANTHER" id="PTHR18966">
    <property type="entry name" value="IONOTROPIC GLUTAMATE RECEPTOR"/>
    <property type="match status" value="1"/>
</dbReference>
<organism evidence="24">
    <name type="scientific">Homarus americanus</name>
    <name type="common">American lobster</name>
    <dbReference type="NCBI Taxonomy" id="6706"/>
    <lineage>
        <taxon>Eukaryota</taxon>
        <taxon>Metazoa</taxon>
        <taxon>Ecdysozoa</taxon>
        <taxon>Arthropoda</taxon>
        <taxon>Crustacea</taxon>
        <taxon>Multicrustacea</taxon>
        <taxon>Malacostraca</taxon>
        <taxon>Eumalacostraca</taxon>
        <taxon>Eucarida</taxon>
        <taxon>Decapoda</taxon>
        <taxon>Pleocyemata</taxon>
        <taxon>Astacidea</taxon>
        <taxon>Nephropoidea</taxon>
        <taxon>Nephropidae</taxon>
        <taxon>Homarus</taxon>
    </lineage>
</organism>
<evidence type="ECO:0000256" key="3">
    <source>
        <dbReference type="ARBA" id="ARBA00022448"/>
    </source>
</evidence>
<keyword evidence="9 20" id="KW-0472">Membrane</keyword>
<dbReference type="Gene3D" id="3.40.50.2300">
    <property type="match status" value="2"/>
</dbReference>
<keyword evidence="21" id="KW-0732">Signal</keyword>
<comment type="subcellular location">
    <subcellularLocation>
        <location evidence="1">Cell membrane</location>
        <topology evidence="1">Multi-pass membrane protein</topology>
    </subcellularLocation>
    <subcellularLocation>
        <location evidence="15">Postsynaptic cell membrane</location>
    </subcellularLocation>
</comment>
<dbReference type="SUPFAM" id="SSF53822">
    <property type="entry name" value="Periplasmic binding protein-like I"/>
    <property type="match status" value="1"/>
</dbReference>
<dbReference type="PRINTS" id="PR00177">
    <property type="entry name" value="NMDARECEPTOR"/>
</dbReference>
<dbReference type="FunFam" id="1.10.287.70:FF:000199">
    <property type="entry name" value="Glutamate receptor ionotropic, NMDA 2B"/>
    <property type="match status" value="1"/>
</dbReference>
<evidence type="ECO:0000256" key="19">
    <source>
        <dbReference type="SAM" id="Coils"/>
    </source>
</evidence>
<evidence type="ECO:0000256" key="2">
    <source>
        <dbReference type="ARBA" id="ARBA00008685"/>
    </source>
</evidence>
<keyword evidence="4" id="KW-1003">Cell membrane</keyword>
<evidence type="ECO:0000256" key="16">
    <source>
        <dbReference type="PIRSR" id="PIRSR601508-1"/>
    </source>
</evidence>
<feature type="chain" id="PRO_5012746906" evidence="21">
    <location>
        <begin position="37"/>
        <end position="1031"/>
    </location>
</feature>
<evidence type="ECO:0000256" key="8">
    <source>
        <dbReference type="ARBA" id="ARBA00023065"/>
    </source>
</evidence>
<feature type="binding site" evidence="16">
    <location>
        <position position="599"/>
    </location>
    <ligand>
        <name>L-glutamate</name>
        <dbReference type="ChEBI" id="CHEBI:29985"/>
    </ligand>
</feature>
<evidence type="ECO:0000256" key="4">
    <source>
        <dbReference type="ARBA" id="ARBA00022475"/>
    </source>
</evidence>
<evidence type="ECO:0000256" key="14">
    <source>
        <dbReference type="ARBA" id="ARBA00023303"/>
    </source>
</evidence>
<keyword evidence="14" id="KW-0407">Ion channel</keyword>
<evidence type="ECO:0000256" key="5">
    <source>
        <dbReference type="ARBA" id="ARBA00022692"/>
    </source>
</evidence>
<feature type="binding site" evidence="16">
    <location>
        <position position="809"/>
    </location>
    <ligand>
        <name>L-glutamate</name>
        <dbReference type="ChEBI" id="CHEBI:29985"/>
    </ligand>
</feature>
<reference evidence="24" key="1">
    <citation type="submission" date="2016-04" db="EMBL/GenBank/DDBJ databases">
        <title>Ion channel discovery via a de novo neural transcriptome of the American lobster (Homarus americanus) and Jonah crab (Cancer borealis).</title>
        <authorList>
            <person name="Schulz D.J."/>
            <person name="Marder E."/>
            <person name="Northcutt A.J."/>
        </authorList>
    </citation>
    <scope>NUCLEOTIDE SEQUENCE</scope>
</reference>
<name>A0A1L2YXQ5_HOMAM</name>
<feature type="domain" description="Ionotropic glutamate receptor L-glutamate and glycine-binding" evidence="23">
    <location>
        <begin position="525"/>
        <end position="583"/>
    </location>
</feature>
<dbReference type="Pfam" id="PF00060">
    <property type="entry name" value="Lig_chan"/>
    <property type="match status" value="1"/>
</dbReference>
<feature type="transmembrane region" description="Helical" evidence="20">
    <location>
        <begin position="637"/>
        <end position="657"/>
    </location>
</feature>
<feature type="coiled-coil region" evidence="19">
    <location>
        <begin position="973"/>
        <end position="1000"/>
    </location>
</feature>
<feature type="site" description="Crucial to convey clamshell closure to channel opening" evidence="17">
    <location>
        <position position="740"/>
    </location>
</feature>
<evidence type="ECO:0000256" key="7">
    <source>
        <dbReference type="ARBA" id="ARBA00023018"/>
    </source>
</evidence>
<evidence type="ECO:0000256" key="21">
    <source>
        <dbReference type="SAM" id="SignalP"/>
    </source>
</evidence>
<evidence type="ECO:0000256" key="13">
    <source>
        <dbReference type="ARBA" id="ARBA00023286"/>
    </source>
</evidence>
<dbReference type="InterPro" id="IPR019594">
    <property type="entry name" value="Glu/Gly-bd"/>
</dbReference>
<keyword evidence="7" id="KW-0770">Synapse</keyword>
<keyword evidence="10 24" id="KW-0675">Receptor</keyword>
<dbReference type="SMART" id="SM00079">
    <property type="entry name" value="PBPe"/>
    <property type="match status" value="1"/>
</dbReference>
<evidence type="ECO:0000256" key="9">
    <source>
        <dbReference type="ARBA" id="ARBA00023136"/>
    </source>
</evidence>
<evidence type="ECO:0000313" key="24">
    <source>
        <dbReference type="EMBL" id="APF30038.1"/>
    </source>
</evidence>
<evidence type="ECO:0000256" key="17">
    <source>
        <dbReference type="PIRSR" id="PIRSR601508-2"/>
    </source>
</evidence>
<protein>
    <submittedName>
        <fullName evidence="24">Ionotropic glutamate receptor NMDA 2A</fullName>
    </submittedName>
</protein>
<keyword evidence="18" id="KW-1015">Disulfide bond</keyword>
<dbReference type="InterPro" id="IPR001508">
    <property type="entry name" value="Iono_Glu_rcpt_met"/>
</dbReference>
<dbReference type="InterPro" id="IPR028082">
    <property type="entry name" value="Peripla_BP_I"/>
</dbReference>
<keyword evidence="8" id="KW-0406">Ion transport</keyword>
<dbReference type="GO" id="GO:0038023">
    <property type="term" value="F:signaling receptor activity"/>
    <property type="evidence" value="ECO:0007669"/>
    <property type="project" value="InterPro"/>
</dbReference>
<feature type="transmembrane region" description="Helical" evidence="20">
    <location>
        <begin position="889"/>
        <end position="914"/>
    </location>
</feature>
<feature type="disulfide bond" evidence="18">
    <location>
        <begin position="823"/>
        <end position="876"/>
    </location>
</feature>
<dbReference type="FunFam" id="3.40.190.10:FF:000155">
    <property type="entry name" value="Glutamate receptor ionotropic, NMDA 2B"/>
    <property type="match status" value="1"/>
</dbReference>
<feature type="binding site" evidence="16">
    <location>
        <position position="768"/>
    </location>
    <ligand>
        <name>L-glutamate</name>
        <dbReference type="ChEBI" id="CHEBI:29985"/>
    </ligand>
</feature>
<evidence type="ECO:0000256" key="12">
    <source>
        <dbReference type="ARBA" id="ARBA00023257"/>
    </source>
</evidence>
<dbReference type="Pfam" id="PF01094">
    <property type="entry name" value="ANF_receptor"/>
    <property type="match status" value="1"/>
</dbReference>
<dbReference type="GO" id="GO:0015276">
    <property type="term" value="F:ligand-gated monoatomic ion channel activity"/>
    <property type="evidence" value="ECO:0007669"/>
    <property type="project" value="InterPro"/>
</dbReference>
<dbReference type="FunFam" id="3.40.190.10:FF:000157">
    <property type="entry name" value="Glutamate receptor ionotropic, NMDA 2B"/>
    <property type="match status" value="1"/>
</dbReference>
<feature type="signal peptide" evidence="21">
    <location>
        <begin position="1"/>
        <end position="36"/>
    </location>
</feature>
<evidence type="ECO:0000256" key="1">
    <source>
        <dbReference type="ARBA" id="ARBA00004651"/>
    </source>
</evidence>
<keyword evidence="13" id="KW-1071">Ligand-gated ion channel</keyword>
<evidence type="ECO:0000256" key="10">
    <source>
        <dbReference type="ARBA" id="ARBA00023170"/>
    </source>
</evidence>
<evidence type="ECO:0000256" key="6">
    <source>
        <dbReference type="ARBA" id="ARBA00022989"/>
    </source>
</evidence>
<proteinExistence type="evidence at transcript level"/>
<keyword evidence="3" id="KW-0813">Transport</keyword>
<dbReference type="Pfam" id="PF10613">
    <property type="entry name" value="Lig_chan-Glu_bd"/>
    <property type="match status" value="1"/>
</dbReference>
<dbReference type="SMART" id="SM00918">
    <property type="entry name" value="Lig_chan-Glu_bd"/>
    <property type="match status" value="1"/>
</dbReference>
<evidence type="ECO:0000256" key="20">
    <source>
        <dbReference type="SAM" id="Phobius"/>
    </source>
</evidence>
<dbReference type="EMBL" id="KX016789">
    <property type="protein sequence ID" value="APF30038.1"/>
    <property type="molecule type" value="mRNA"/>
</dbReference>
<feature type="domain" description="Ionotropic glutamate receptor C-terminal" evidence="22">
    <location>
        <begin position="518"/>
        <end position="874"/>
    </location>
</feature>
<keyword evidence="11" id="KW-0325">Glycoprotein</keyword>
<evidence type="ECO:0000256" key="11">
    <source>
        <dbReference type="ARBA" id="ARBA00023180"/>
    </source>
</evidence>
<keyword evidence="6 20" id="KW-1133">Transmembrane helix</keyword>
<dbReference type="Gene3D" id="3.40.190.10">
    <property type="entry name" value="Periplasmic binding protein-like II"/>
    <property type="match status" value="2"/>
</dbReference>
<sequence length="1031" mass="117067">MVLRGRWASQGRRPWALLPVLLITVFLMSSFWPCVAEMSFFRGRYNTAESEADDKPGNDVMDSINVGIIMPVTNLRLRTYQGKIRKGLKTFNSQLLKYRFGYSEFIQKQLRINPSPTNILDTLCETFLPMNVSAIIYTTTDESFGRNTASAQYFLQLAGYLGIPVIAWNADNSGLEQASMSGLRIQMAPSIHHQAAAMLSILVRYQWHAFTIVTSHIAGHTDFVQTVRDQVHQYGDKQDLSKPNIKFTVIDTVLINEPEEDLAIVADSEARIMLLYSTKEEARFIMRSAEVLGLTGKNYVWIVTQSVVGPTDGGPNEFPVGMLGVHFDTDDNALQEAIVTTIRIFGYGVLNFLDDSRNEHLSLKPQLSCEGHTNARWTLGATFYRYLKNVSVSYDKVYDNVVGKRDERLSVVEFLQDGTRKDVELKIMNLRDAGSLSTKKWEEIGTWNSWDAEGVTINDIVWPGHQHVPPPGVPEKFHLKIVFLEEPPYISLASPDPVTGQCNANRGILCRVATDAMMANVVNQTLAQQNSTYYQCCSGFCIDMLQKFSDELGFSYDLFRVEDGKWGTLEGNKWNGLVAALINHKADMALTSFKINSERESVIDFTVPYLESGIAIVVAKRTGIISPTAFLEPFDTASWMLVAFVAIQVAALTVFLFEWLSPGGYNMKVAPPRDHKFSLLRTYWLVWAVLFQAAVHVDCPKGFTARFMANIWAMFAVVFLAIYTANLAAFMITREEYHDLSGIEDHRLQNPYFKKPPFKFGFVPFTNTETIMAKHEHEMFQYMRQYNKSNINQGIKAIKKGEQDAFIYDATVLDYLVGQDDECTLLTVGAWYHMTGYGIAFPRGSKHTSHFNEKLMSYKDNGDMERIQRFWLTGACKPKKQNKRASEPLALEQFLSAYLLLFSGVLLALILLLLEHIYFKYVRKHLAKTDSGGCCALISLSMGKSLTFRGAVFEAQNKLRRHRCRDPLCDTHIWKVKHELDMARVKIKQLEKELESHGVKPSRKFAARPVWRRRGLSGRWWAQGRCSEHET</sequence>
<evidence type="ECO:0000259" key="23">
    <source>
        <dbReference type="SMART" id="SM00918"/>
    </source>
</evidence>
<accession>A0A1L2YXQ5</accession>
<evidence type="ECO:0000256" key="18">
    <source>
        <dbReference type="PIRSR" id="PIRSR601508-3"/>
    </source>
</evidence>
<dbReference type="SUPFAM" id="SSF53850">
    <property type="entry name" value="Periplasmic binding protein-like II"/>
    <property type="match status" value="1"/>
</dbReference>
<dbReference type="InterPro" id="IPR001320">
    <property type="entry name" value="Iontro_rcpt_C"/>
</dbReference>